<dbReference type="PANTHER" id="PTHR12246">
    <property type="entry name" value="PALMITOYLTRANSFERASE ZDHHC16"/>
    <property type="match status" value="1"/>
</dbReference>
<evidence type="ECO:0000313" key="9">
    <source>
        <dbReference type="EMBL" id="KAK2170722.1"/>
    </source>
</evidence>
<dbReference type="EC" id="2.3.1.225" evidence="7"/>
<dbReference type="GO" id="GO:0016020">
    <property type="term" value="C:membrane"/>
    <property type="evidence" value="ECO:0007669"/>
    <property type="project" value="UniProtKB-SubCell"/>
</dbReference>
<feature type="transmembrane region" description="Helical" evidence="7">
    <location>
        <begin position="189"/>
        <end position="207"/>
    </location>
</feature>
<feature type="transmembrane region" description="Helical" evidence="7">
    <location>
        <begin position="334"/>
        <end position="357"/>
    </location>
</feature>
<evidence type="ECO:0000256" key="3">
    <source>
        <dbReference type="ARBA" id="ARBA00022692"/>
    </source>
</evidence>
<dbReference type="Proteomes" id="UP001208570">
    <property type="component" value="Unassembled WGS sequence"/>
</dbReference>
<evidence type="ECO:0000256" key="2">
    <source>
        <dbReference type="ARBA" id="ARBA00022679"/>
    </source>
</evidence>
<dbReference type="PROSITE" id="PS50216">
    <property type="entry name" value="DHHC"/>
    <property type="match status" value="1"/>
</dbReference>
<comment type="caution">
    <text evidence="9">The sequence shown here is derived from an EMBL/GenBank/DDBJ whole genome shotgun (WGS) entry which is preliminary data.</text>
</comment>
<keyword evidence="4 7" id="KW-1133">Transmembrane helix</keyword>
<accession>A0AAD9NHQ5</accession>
<dbReference type="Pfam" id="PF01529">
    <property type="entry name" value="DHHC"/>
    <property type="match status" value="1"/>
</dbReference>
<evidence type="ECO:0000256" key="7">
    <source>
        <dbReference type="RuleBase" id="RU079119"/>
    </source>
</evidence>
<comment type="domain">
    <text evidence="7">The DHHC domain is required for palmitoyltransferase activity.</text>
</comment>
<keyword evidence="3 7" id="KW-0812">Transmembrane</keyword>
<evidence type="ECO:0000256" key="6">
    <source>
        <dbReference type="ARBA" id="ARBA00023315"/>
    </source>
</evidence>
<dbReference type="AlphaFoldDB" id="A0AAD9NHQ5"/>
<dbReference type="EMBL" id="JAODUP010000001">
    <property type="protein sequence ID" value="KAK2170722.1"/>
    <property type="molecule type" value="Genomic_DNA"/>
</dbReference>
<gene>
    <name evidence="9" type="ORF">LSH36_1g22037</name>
</gene>
<keyword evidence="6 7" id="KW-0012">Acyltransferase</keyword>
<reference evidence="9" key="1">
    <citation type="journal article" date="2023" name="Mol. Biol. Evol.">
        <title>Third-Generation Sequencing Reveals the Adaptive Role of the Epigenome in Three Deep-Sea Polychaetes.</title>
        <authorList>
            <person name="Perez M."/>
            <person name="Aroh O."/>
            <person name="Sun Y."/>
            <person name="Lan Y."/>
            <person name="Juniper S.K."/>
            <person name="Young C.R."/>
            <person name="Angers B."/>
            <person name="Qian P.Y."/>
        </authorList>
    </citation>
    <scope>NUCLEOTIDE SEQUENCE</scope>
    <source>
        <strain evidence="9">P08H-3</strain>
    </source>
</reference>
<feature type="transmembrane region" description="Helical" evidence="7">
    <location>
        <begin position="280"/>
        <end position="302"/>
    </location>
</feature>
<evidence type="ECO:0000256" key="1">
    <source>
        <dbReference type="ARBA" id="ARBA00004141"/>
    </source>
</evidence>
<name>A0AAD9NHQ5_9ANNE</name>
<comment type="subcellular location">
    <subcellularLocation>
        <location evidence="1">Membrane</location>
        <topology evidence="1">Multi-pass membrane protein</topology>
    </subcellularLocation>
</comment>
<sequence length="422" mass="48213">MANNTVYNLANDIMHNIASDTTYNMANDTMYNIPSDTTYNIANDTMCNMANDTMCNTANDLTRIIGDIQYNKANDTWITCASVAPLTPPDTDRQTDSSQPADDKATLWRFMADSFSELTMENLGPVQRSLKEKLHDHWNTRSEILSPKPQAANMIGKLFSSIFSTVLTVTLSCVILPKLDLDNGVCVQLVTWLLFLEVAWNWVLCCLDRSHATKENVPQRSLSVYHEQPLPDGWRYCPLCQLDAPPRSHHCKICQLCILKRDHHCFFTGTCIGFTNHRRFIVFVFYCLLGSLHATWLILLYLNKSQKAWPSHFFNYLPVVSLFTLLFGDMSFGLFFLLLELYASCTIFFISLGFFLWESCMVLRGQTSHETAHGINRYRCGLLDGFRSTFGSYGLIHFLLPINLPPKGDGYNWPIYKYCKSH</sequence>
<dbReference type="InterPro" id="IPR001594">
    <property type="entry name" value="Palmitoyltrfase_DHHC"/>
</dbReference>
<keyword evidence="10" id="KW-1185">Reference proteome</keyword>
<keyword evidence="5 7" id="KW-0472">Membrane</keyword>
<evidence type="ECO:0000256" key="5">
    <source>
        <dbReference type="ARBA" id="ARBA00023136"/>
    </source>
</evidence>
<feature type="transmembrane region" description="Helical" evidence="7">
    <location>
        <begin position="158"/>
        <end position="177"/>
    </location>
</feature>
<feature type="domain" description="Palmitoyltransferase DHHC" evidence="8">
    <location>
        <begin position="233"/>
        <end position="372"/>
    </location>
</feature>
<proteinExistence type="inferred from homology"/>
<organism evidence="9 10">
    <name type="scientific">Paralvinella palmiformis</name>
    <dbReference type="NCBI Taxonomy" id="53620"/>
    <lineage>
        <taxon>Eukaryota</taxon>
        <taxon>Metazoa</taxon>
        <taxon>Spiralia</taxon>
        <taxon>Lophotrochozoa</taxon>
        <taxon>Annelida</taxon>
        <taxon>Polychaeta</taxon>
        <taxon>Sedentaria</taxon>
        <taxon>Canalipalpata</taxon>
        <taxon>Terebellida</taxon>
        <taxon>Terebelliformia</taxon>
        <taxon>Alvinellidae</taxon>
        <taxon>Paralvinella</taxon>
    </lineage>
</organism>
<dbReference type="InterPro" id="IPR039859">
    <property type="entry name" value="PFA4/ZDH16/20/ERF2-like"/>
</dbReference>
<dbReference type="GO" id="GO:0019706">
    <property type="term" value="F:protein-cysteine S-palmitoyltransferase activity"/>
    <property type="evidence" value="ECO:0007669"/>
    <property type="project" value="UniProtKB-EC"/>
</dbReference>
<evidence type="ECO:0000256" key="4">
    <source>
        <dbReference type="ARBA" id="ARBA00022989"/>
    </source>
</evidence>
<evidence type="ECO:0000313" key="10">
    <source>
        <dbReference type="Proteomes" id="UP001208570"/>
    </source>
</evidence>
<protein>
    <recommendedName>
        <fullName evidence="7">Palmitoyltransferase</fullName>
        <ecNumber evidence="7">2.3.1.225</ecNumber>
    </recommendedName>
</protein>
<keyword evidence="2 7" id="KW-0808">Transferase</keyword>
<comment type="catalytic activity">
    <reaction evidence="7">
        <text>L-cysteinyl-[protein] + hexadecanoyl-CoA = S-hexadecanoyl-L-cysteinyl-[protein] + CoA</text>
        <dbReference type="Rhea" id="RHEA:36683"/>
        <dbReference type="Rhea" id="RHEA-COMP:10131"/>
        <dbReference type="Rhea" id="RHEA-COMP:11032"/>
        <dbReference type="ChEBI" id="CHEBI:29950"/>
        <dbReference type="ChEBI" id="CHEBI:57287"/>
        <dbReference type="ChEBI" id="CHEBI:57379"/>
        <dbReference type="ChEBI" id="CHEBI:74151"/>
        <dbReference type="EC" id="2.3.1.225"/>
    </reaction>
</comment>
<evidence type="ECO:0000259" key="8">
    <source>
        <dbReference type="Pfam" id="PF01529"/>
    </source>
</evidence>
<comment type="similarity">
    <text evidence="7">Belongs to the DHHC palmitoyltransferase family.</text>
</comment>